<dbReference type="InterPro" id="IPR025476">
    <property type="entry name" value="Helitron_helicase-like"/>
</dbReference>
<protein>
    <recommendedName>
        <fullName evidence="2">CCHC-type domain-containing protein</fullName>
    </recommendedName>
</protein>
<dbReference type="Pfam" id="PF14214">
    <property type="entry name" value="Helitron_like_N"/>
    <property type="match status" value="1"/>
</dbReference>
<dbReference type="PANTHER" id="PTHR10492:SF57">
    <property type="entry name" value="ATP-DEPENDENT DNA HELICASE"/>
    <property type="match status" value="1"/>
</dbReference>
<dbReference type="InterPro" id="IPR001878">
    <property type="entry name" value="Znf_CCHC"/>
</dbReference>
<dbReference type="SUPFAM" id="SSF57756">
    <property type="entry name" value="Retrovirus zinc finger-like domains"/>
    <property type="match status" value="1"/>
</dbReference>
<keyword evidence="1" id="KW-0479">Metal-binding</keyword>
<reference evidence="3 4" key="1">
    <citation type="submission" date="2022-01" db="EMBL/GenBank/DDBJ databases">
        <title>A chromosomal length assembly of Cordylochernes scorpioides.</title>
        <authorList>
            <person name="Zeh D."/>
            <person name="Zeh J."/>
        </authorList>
    </citation>
    <scope>NUCLEOTIDE SEQUENCE [LARGE SCALE GENOMIC DNA]</scope>
    <source>
        <strain evidence="3">IN4F17</strain>
        <tissue evidence="3">Whole Body</tissue>
    </source>
</reference>
<dbReference type="Gene3D" id="4.10.60.10">
    <property type="entry name" value="Zinc finger, CCHC-type"/>
    <property type="match status" value="1"/>
</dbReference>
<keyword evidence="1" id="KW-0863">Zinc-finger</keyword>
<keyword evidence="1" id="KW-0862">Zinc</keyword>
<gene>
    <name evidence="3" type="ORF">LAZ67_6001758</name>
</gene>
<feature type="domain" description="CCHC-type" evidence="2">
    <location>
        <begin position="769"/>
        <end position="784"/>
    </location>
</feature>
<accession>A0ABY6KKE2</accession>
<name>A0ABY6KKE2_9ARAC</name>
<keyword evidence="4" id="KW-1185">Reference proteome</keyword>
<dbReference type="Proteomes" id="UP001235939">
    <property type="component" value="Chromosome 06"/>
</dbReference>
<dbReference type="PROSITE" id="PS50158">
    <property type="entry name" value="ZF_CCHC"/>
    <property type="match status" value="1"/>
</dbReference>
<dbReference type="SMART" id="SM00343">
    <property type="entry name" value="ZnF_C2HC"/>
    <property type="match status" value="2"/>
</dbReference>
<dbReference type="Pfam" id="PF14223">
    <property type="entry name" value="Retrotran_gag_2"/>
    <property type="match status" value="1"/>
</dbReference>
<dbReference type="Pfam" id="PF00098">
    <property type="entry name" value="zf-CCHC"/>
    <property type="match status" value="1"/>
</dbReference>
<sequence>MPRRKQRSYFDQVSEFDRGRIVTYRDCGLSFIKIGIRVGRNQTTVMRICDRRKVQRTDLFDRVHLIGPLHVLKANCAHGSHRSLSHITNRSTAHSVCNGGIGYHSRTPLVRIAGTLSSQRYFSEVLEQVVLPYLLGLRLAIFQKDNSLPHVVVRIVQRFLVNRHIELLPWPACSYGSFADRKHIVHGCSTIDPDYIPSCHTRSTLATRGSCLQTKQLLHVAKLDLVWQLGCNLGKSLSNHEPHVFYRRKFRRANRPGKQFHLEIDEEPLDSACHVWSRIIQVKYGCGQKHDSSVKQFHSVLPSTSFFHRTIGSGDVCGSASRVDEAMDVLRTDHSAINGVEWYAQTLDDALQTECALLTVLDESCPYWKTSYSSFFLCGQSKGTCMSMPRIAWLTSVNMVAQTFLLHLHAILSGPEIKLMQFTTQGAFVRHDLVARIFQLKVTKLIDLITKGDVFGKPQCWCYTIEWQKRGLPHAHILLWLKEKIRPNQIDSIICAEIPNAEVDASLFRTVTKNMIHGPCGHGYPNPGCMERGRCQKKYPRLLLAETQTDRDGYPLYRRRRPEEASKQGTRIADQVAFASDAIGRVYTVHPNFEECFFFAAASCVRGPTSFAALRTINGVLCQTYKEACLHLGLLENDQQWHHCIQEAVLSEIFERDDEQLKCKLLQEFHTYKFDKNVDLVSNISNLRNLAFKLNNLKQNFDDNIVISKILTNLPEEYNYFCTAWESTGKEEKTIENLISRLTTEEIRRNRQSQPEDRVAMNATKQKVCFTCNKPGHISKNCTQRKFCKFCKKTNHEEKNCFFKNNSKPAAKVNKEQCRICKKFNHKEKDCYFRNKEKQHPIAFIAEQREEYDKRSSVTFIVDSGSTCHMINEEKLLDHQKKCDVNINVAKKEEGMRAKTSGQFKGRQCNLNEVENPPNEELNDALKAKAREDTQLEMTLALSKNPEARCRKAQRRVYKLYICAYKDGEFHSEELDDALKTKAGEDTQLEMTLALSKNPEAHCRKVQRRVYKLCIYVHM</sequence>
<evidence type="ECO:0000256" key="1">
    <source>
        <dbReference type="PROSITE-ProRule" id="PRU00047"/>
    </source>
</evidence>
<dbReference type="EMBL" id="CP092868">
    <property type="protein sequence ID" value="UYV68949.1"/>
    <property type="molecule type" value="Genomic_DNA"/>
</dbReference>
<dbReference type="Gene3D" id="3.30.420.10">
    <property type="entry name" value="Ribonuclease H-like superfamily/Ribonuclease H"/>
    <property type="match status" value="1"/>
</dbReference>
<organism evidence="3 4">
    <name type="scientific">Cordylochernes scorpioides</name>
    <dbReference type="NCBI Taxonomy" id="51811"/>
    <lineage>
        <taxon>Eukaryota</taxon>
        <taxon>Metazoa</taxon>
        <taxon>Ecdysozoa</taxon>
        <taxon>Arthropoda</taxon>
        <taxon>Chelicerata</taxon>
        <taxon>Arachnida</taxon>
        <taxon>Pseudoscorpiones</taxon>
        <taxon>Cheliferoidea</taxon>
        <taxon>Chernetidae</taxon>
        <taxon>Cordylochernes</taxon>
    </lineage>
</organism>
<dbReference type="PANTHER" id="PTHR10492">
    <property type="match status" value="1"/>
</dbReference>
<dbReference type="InterPro" id="IPR036397">
    <property type="entry name" value="RNaseH_sf"/>
</dbReference>
<evidence type="ECO:0000259" key="2">
    <source>
        <dbReference type="PROSITE" id="PS50158"/>
    </source>
</evidence>
<evidence type="ECO:0000313" key="3">
    <source>
        <dbReference type="EMBL" id="UYV68949.1"/>
    </source>
</evidence>
<evidence type="ECO:0000313" key="4">
    <source>
        <dbReference type="Proteomes" id="UP001235939"/>
    </source>
</evidence>
<dbReference type="InterPro" id="IPR036875">
    <property type="entry name" value="Znf_CCHC_sf"/>
</dbReference>
<proteinExistence type="predicted"/>